<gene>
    <name evidence="1" type="ORF">SAMN05216548_10731</name>
</gene>
<evidence type="ECO:0000313" key="1">
    <source>
        <dbReference type="EMBL" id="SEQ71359.1"/>
    </source>
</evidence>
<sequence length="87" mass="9787">MGQRGELSRDYISDYLRPLRPVAQTSWLLIQCADCGSTVKFEPRLEQTANEQLDVGEFETRLVCSHCRGKGSIGKNVSLWAVWGTAR</sequence>
<dbReference type="Proteomes" id="UP000199647">
    <property type="component" value="Unassembled WGS sequence"/>
</dbReference>
<organism evidence="1 2">
    <name type="scientific">Faunimonas pinastri</name>
    <dbReference type="NCBI Taxonomy" id="1855383"/>
    <lineage>
        <taxon>Bacteria</taxon>
        <taxon>Pseudomonadati</taxon>
        <taxon>Pseudomonadota</taxon>
        <taxon>Alphaproteobacteria</taxon>
        <taxon>Hyphomicrobiales</taxon>
        <taxon>Afifellaceae</taxon>
        <taxon>Faunimonas</taxon>
    </lineage>
</organism>
<accession>A0A1H9I9X0</accession>
<dbReference type="AlphaFoldDB" id="A0A1H9I9X0"/>
<protein>
    <submittedName>
        <fullName evidence="1">Uncharacterized protein</fullName>
    </submittedName>
</protein>
<evidence type="ECO:0000313" key="2">
    <source>
        <dbReference type="Proteomes" id="UP000199647"/>
    </source>
</evidence>
<reference evidence="1 2" key="1">
    <citation type="submission" date="2016-10" db="EMBL/GenBank/DDBJ databases">
        <authorList>
            <person name="de Groot N.N."/>
        </authorList>
    </citation>
    <scope>NUCLEOTIDE SEQUENCE [LARGE SCALE GENOMIC DNA]</scope>
    <source>
        <strain evidence="1 2">A52C2</strain>
    </source>
</reference>
<proteinExistence type="predicted"/>
<dbReference type="EMBL" id="FOFG01000007">
    <property type="protein sequence ID" value="SEQ71359.1"/>
    <property type="molecule type" value="Genomic_DNA"/>
</dbReference>
<keyword evidence="2" id="KW-1185">Reference proteome</keyword>
<name>A0A1H9I9X0_9HYPH</name>